<proteinExistence type="inferred from homology"/>
<evidence type="ECO:0000256" key="2">
    <source>
        <dbReference type="ARBA" id="ARBA00008725"/>
    </source>
</evidence>
<evidence type="ECO:0000256" key="6">
    <source>
        <dbReference type="ARBA" id="ARBA00022592"/>
    </source>
</evidence>
<comment type="caution">
    <text evidence="9">The sequence shown here is derived from an EMBL/GenBank/DDBJ whole genome shotgun (WGS) entry which is preliminary data.</text>
</comment>
<sequence>MAPSGRTLLGGKPLAKEGIQRVRRRSLITAASLAAASPFLPRLALAQGASIVGGGAVSPRQAYEKWAQLAQAALGIQMTYQGSNSNTGADQVVARQVDFAGTDNPKRPGMLREQHLIQFPAVLSAYVPVVNLPGVQPNQLKLTGELLADLFLGKITKWNDKKLAAENAGLRLPDMPVVPVHRADPSGPTYYFTTYLTRVSEAWAQGPRASNKVNFPTGQSVTADGGMIEKVKATPGAIGYTGASNAKSAQLATVSLRNRAGAFVAADAAAFAKAAEAGDWSAPGFVTEMVDLEAEGAWPIVTPTFILMPSNPEADKVTASLNTMKFFDWAFSNAGEATTGLGFVPLPAALHDSIKQVWRRVKGPDGKPIWEA</sequence>
<feature type="domain" description="PBP" evidence="8">
    <location>
        <begin position="49"/>
        <end position="333"/>
    </location>
</feature>
<comment type="subunit">
    <text evidence="3 7">The complex is composed of two ATP-binding proteins (PstB), two transmembrane proteins (PstC and PstA) and a solute-binding protein (PstS).</text>
</comment>
<dbReference type="PIRSF" id="PIRSF002756">
    <property type="entry name" value="PstS"/>
    <property type="match status" value="1"/>
</dbReference>
<protein>
    <recommendedName>
        <fullName evidence="4 7">Phosphate-binding protein PstS</fullName>
    </recommendedName>
</protein>
<dbReference type="EMBL" id="BAAAFZ010000008">
    <property type="protein sequence ID" value="GAA0571907.1"/>
    <property type="molecule type" value="Genomic_DNA"/>
</dbReference>
<dbReference type="NCBIfam" id="TIGR00975">
    <property type="entry name" value="3a0107s03"/>
    <property type="match status" value="1"/>
</dbReference>
<evidence type="ECO:0000256" key="3">
    <source>
        <dbReference type="ARBA" id="ARBA00011529"/>
    </source>
</evidence>
<evidence type="ECO:0000256" key="1">
    <source>
        <dbReference type="ARBA" id="ARBA00002841"/>
    </source>
</evidence>
<dbReference type="InterPro" id="IPR005673">
    <property type="entry name" value="ABC_phos-bd_PstS"/>
</dbReference>
<evidence type="ECO:0000259" key="8">
    <source>
        <dbReference type="Pfam" id="PF12849"/>
    </source>
</evidence>
<keyword evidence="6 7" id="KW-0592">Phosphate transport</keyword>
<keyword evidence="10" id="KW-1185">Reference proteome</keyword>
<evidence type="ECO:0000313" key="9">
    <source>
        <dbReference type="EMBL" id="GAA0571907.1"/>
    </source>
</evidence>
<comment type="similarity">
    <text evidence="2 7">Belongs to the PstS family.</text>
</comment>
<dbReference type="CDD" id="cd13565">
    <property type="entry name" value="PBP2_PstS"/>
    <property type="match status" value="1"/>
</dbReference>
<dbReference type="PANTHER" id="PTHR42996:SF1">
    <property type="entry name" value="PHOSPHATE-BINDING PROTEIN PSTS"/>
    <property type="match status" value="1"/>
</dbReference>
<dbReference type="InterPro" id="IPR024370">
    <property type="entry name" value="PBP_domain"/>
</dbReference>
<dbReference type="SUPFAM" id="SSF53850">
    <property type="entry name" value="Periplasmic binding protein-like II"/>
    <property type="match status" value="1"/>
</dbReference>
<keyword evidence="5 7" id="KW-0813">Transport</keyword>
<dbReference type="Pfam" id="PF12849">
    <property type="entry name" value="PBP_like_2"/>
    <property type="match status" value="1"/>
</dbReference>
<dbReference type="PANTHER" id="PTHR42996">
    <property type="entry name" value="PHOSPHATE-BINDING PROTEIN PSTS"/>
    <property type="match status" value="1"/>
</dbReference>
<evidence type="ECO:0000256" key="5">
    <source>
        <dbReference type="ARBA" id="ARBA00022448"/>
    </source>
</evidence>
<comment type="function">
    <text evidence="1 7">Part of the ABC transporter complex PstSACB involved in phosphate import.</text>
</comment>
<evidence type="ECO:0000256" key="7">
    <source>
        <dbReference type="PIRNR" id="PIRNR002756"/>
    </source>
</evidence>
<gene>
    <name evidence="9" type="primary">pstS_1</name>
    <name evidence="9" type="ORF">GCM10009416_08170</name>
</gene>
<dbReference type="Gene3D" id="3.40.190.10">
    <property type="entry name" value="Periplasmic binding protein-like II"/>
    <property type="match status" value="2"/>
</dbReference>
<evidence type="ECO:0000313" key="10">
    <source>
        <dbReference type="Proteomes" id="UP001501588"/>
    </source>
</evidence>
<dbReference type="Proteomes" id="UP001501588">
    <property type="component" value="Unassembled WGS sequence"/>
</dbReference>
<accession>A0ABP3PRY8</accession>
<name>A0ABP3PRY8_9PROT</name>
<reference evidence="10" key="1">
    <citation type="journal article" date="2019" name="Int. J. Syst. Evol. Microbiol.">
        <title>The Global Catalogue of Microorganisms (GCM) 10K type strain sequencing project: providing services to taxonomists for standard genome sequencing and annotation.</title>
        <authorList>
            <consortium name="The Broad Institute Genomics Platform"/>
            <consortium name="The Broad Institute Genome Sequencing Center for Infectious Disease"/>
            <person name="Wu L."/>
            <person name="Ma J."/>
        </authorList>
    </citation>
    <scope>NUCLEOTIDE SEQUENCE [LARGE SCALE GENOMIC DNA]</scope>
    <source>
        <strain evidence="10">JCM 9933</strain>
    </source>
</reference>
<organism evidence="9 10">
    <name type="scientific">Craurococcus roseus</name>
    <dbReference type="NCBI Taxonomy" id="77585"/>
    <lineage>
        <taxon>Bacteria</taxon>
        <taxon>Pseudomonadati</taxon>
        <taxon>Pseudomonadota</taxon>
        <taxon>Alphaproteobacteria</taxon>
        <taxon>Acetobacterales</taxon>
        <taxon>Acetobacteraceae</taxon>
        <taxon>Craurococcus</taxon>
    </lineage>
</organism>
<dbReference type="InterPro" id="IPR050962">
    <property type="entry name" value="Phosphate-bind_PstS"/>
</dbReference>
<evidence type="ECO:0000256" key="4">
    <source>
        <dbReference type="ARBA" id="ARBA00021889"/>
    </source>
</evidence>